<evidence type="ECO:0000313" key="4">
    <source>
        <dbReference type="Proteomes" id="UP001055172"/>
    </source>
</evidence>
<keyword evidence="4" id="KW-1185">Reference proteome</keyword>
<feature type="chain" id="PRO_5041464010" evidence="2">
    <location>
        <begin position="29"/>
        <end position="166"/>
    </location>
</feature>
<evidence type="ECO:0000256" key="2">
    <source>
        <dbReference type="SAM" id="SignalP"/>
    </source>
</evidence>
<feature type="region of interest" description="Disordered" evidence="1">
    <location>
        <begin position="59"/>
        <end position="78"/>
    </location>
</feature>
<dbReference type="Proteomes" id="UP001055172">
    <property type="component" value="Unassembled WGS sequence"/>
</dbReference>
<comment type="caution">
    <text evidence="3">The sequence shown here is derived from an EMBL/GenBank/DDBJ whole genome shotgun (WGS) entry which is preliminary data.</text>
</comment>
<feature type="signal peptide" evidence="2">
    <location>
        <begin position="1"/>
        <end position="28"/>
    </location>
</feature>
<organism evidence="3 4">
    <name type="scientific">Colletotrichum liriopes</name>
    <dbReference type="NCBI Taxonomy" id="708192"/>
    <lineage>
        <taxon>Eukaryota</taxon>
        <taxon>Fungi</taxon>
        <taxon>Dikarya</taxon>
        <taxon>Ascomycota</taxon>
        <taxon>Pezizomycotina</taxon>
        <taxon>Sordariomycetes</taxon>
        <taxon>Hypocreomycetidae</taxon>
        <taxon>Glomerellales</taxon>
        <taxon>Glomerellaceae</taxon>
        <taxon>Colletotrichum</taxon>
        <taxon>Colletotrichum spaethianum species complex</taxon>
    </lineage>
</organism>
<reference evidence="3 4" key="1">
    <citation type="submission" date="2021-07" db="EMBL/GenBank/DDBJ databases">
        <title>Genome data of Colletotrichum spaethianum.</title>
        <authorList>
            <person name="Utami Y.D."/>
            <person name="Hiruma K."/>
        </authorList>
    </citation>
    <scope>NUCLEOTIDE SEQUENCE [LARGE SCALE GENOMIC DNA]</scope>
    <source>
        <strain evidence="3 4">MAFF 242679</strain>
    </source>
</reference>
<accession>A0AA37GIX3</accession>
<proteinExistence type="predicted"/>
<dbReference type="AlphaFoldDB" id="A0AA37GIX3"/>
<sequence>MAAPRADNGGGIMGLWVLCIVFPPAREAVDDDDDVMPTVDNSKELVQTDPTIVVLALPPPPVDLSRGTPPAARPRQSSATLRVISRVQGHDARLRKEDGCLPLYFPRFRQRCGGGASWKPRSTVITRYVPFRPRPDLAKTGAYWSIEDPLSQGRKGEKRHRNSLTT</sequence>
<protein>
    <submittedName>
        <fullName evidence="3">Uncharacterized protein</fullName>
    </submittedName>
</protein>
<name>A0AA37GIX3_9PEZI</name>
<keyword evidence="2" id="KW-0732">Signal</keyword>
<evidence type="ECO:0000256" key="1">
    <source>
        <dbReference type="SAM" id="MobiDB-lite"/>
    </source>
</evidence>
<dbReference type="EMBL" id="BPPX01000008">
    <property type="protein sequence ID" value="GJC81841.1"/>
    <property type="molecule type" value="Genomic_DNA"/>
</dbReference>
<gene>
    <name evidence="3" type="ORF">ColLi_04679</name>
</gene>
<evidence type="ECO:0000313" key="3">
    <source>
        <dbReference type="EMBL" id="GJC81841.1"/>
    </source>
</evidence>